<dbReference type="VEuPathDB" id="FungiDB:PV10_02491"/>
<reference evidence="2 3" key="1">
    <citation type="submission" date="2015-01" db="EMBL/GenBank/DDBJ databases">
        <title>The Genome Sequence of Exophiala mesophila CBS40295.</title>
        <authorList>
            <consortium name="The Broad Institute Genomics Platform"/>
            <person name="Cuomo C."/>
            <person name="de Hoog S."/>
            <person name="Gorbushina A."/>
            <person name="Stielow B."/>
            <person name="Teixiera M."/>
            <person name="Abouelleil A."/>
            <person name="Chapman S.B."/>
            <person name="Priest M."/>
            <person name="Young S.K."/>
            <person name="Wortman J."/>
            <person name="Nusbaum C."/>
            <person name="Birren B."/>
        </authorList>
    </citation>
    <scope>NUCLEOTIDE SEQUENCE [LARGE SCALE GENOMIC DNA]</scope>
    <source>
        <strain evidence="2 3">CBS 40295</strain>
    </source>
</reference>
<dbReference type="PANTHER" id="PTHR35896:SF3">
    <property type="entry name" value="MAJOR FACILITATOR SUPERFAMILY TRANSPORTER"/>
    <property type="match status" value="1"/>
</dbReference>
<accession>A0A0D1ZLE2</accession>
<dbReference type="GeneID" id="27320336"/>
<evidence type="ECO:0000313" key="3">
    <source>
        <dbReference type="Proteomes" id="UP000054302"/>
    </source>
</evidence>
<sequence>MSPTHDYDLVKETDDLLRESDEVRDEPLRHAKSAIPAWWKILLFIALAFSAGLGAAVGVVLASSLFKTGDNASTTTSVAVSGAASANAALLTASSTASANVAVSTSVDHLTNADNDPPELIGKVLDCGWSIEEAKAKGCVYDVMMQDWVPEPCYDSVLTEKYLSKGNYTWYSDMEGHTMTDEEMRKGEHGRAWMSANYHKDHCIFSWEKLVRALRNNRPISQELVSYDHVLHCHHQGVGDSGMMKRDSGSIGVAAPTNYAKCALYGTWKLDFLPDKHSSADK</sequence>
<dbReference type="PANTHER" id="PTHR35896">
    <property type="entry name" value="IG-LIKE DOMAIN-CONTAINING PROTEIN"/>
    <property type="match status" value="1"/>
</dbReference>
<dbReference type="OMA" id="CAHAQME"/>
<dbReference type="EMBL" id="KN847521">
    <property type="protein sequence ID" value="KIV94759.1"/>
    <property type="molecule type" value="Genomic_DNA"/>
</dbReference>
<evidence type="ECO:0000313" key="2">
    <source>
        <dbReference type="EMBL" id="KIV94759.1"/>
    </source>
</evidence>
<dbReference type="STRING" id="212818.A0A0D1ZLE2"/>
<feature type="transmembrane region" description="Helical" evidence="1">
    <location>
        <begin position="37"/>
        <end position="62"/>
    </location>
</feature>
<keyword evidence="3" id="KW-1185">Reference proteome</keyword>
<dbReference type="RefSeq" id="XP_016226333.1">
    <property type="nucleotide sequence ID" value="XM_016366815.1"/>
</dbReference>
<organism evidence="2 3">
    <name type="scientific">Exophiala mesophila</name>
    <name type="common">Black yeast-like fungus</name>
    <dbReference type="NCBI Taxonomy" id="212818"/>
    <lineage>
        <taxon>Eukaryota</taxon>
        <taxon>Fungi</taxon>
        <taxon>Dikarya</taxon>
        <taxon>Ascomycota</taxon>
        <taxon>Pezizomycotina</taxon>
        <taxon>Eurotiomycetes</taxon>
        <taxon>Chaetothyriomycetidae</taxon>
        <taxon>Chaetothyriales</taxon>
        <taxon>Herpotrichiellaceae</taxon>
        <taxon>Exophiala</taxon>
    </lineage>
</organism>
<gene>
    <name evidence="2" type="ORF">PV10_02491</name>
</gene>
<dbReference type="HOGENOM" id="CLU_066042_4_0_1"/>
<protein>
    <submittedName>
        <fullName evidence="2">Uncharacterized protein</fullName>
    </submittedName>
</protein>
<evidence type="ECO:0000256" key="1">
    <source>
        <dbReference type="SAM" id="Phobius"/>
    </source>
</evidence>
<dbReference type="OrthoDB" id="3501153at2759"/>
<dbReference type="InterPro" id="IPR053008">
    <property type="entry name" value="Phomopsin_biosynth_assoc"/>
</dbReference>
<dbReference type="AlphaFoldDB" id="A0A0D1ZLE2"/>
<keyword evidence="1" id="KW-0812">Transmembrane</keyword>
<keyword evidence="1" id="KW-0472">Membrane</keyword>
<name>A0A0D1ZLE2_EXOME</name>
<proteinExistence type="predicted"/>
<keyword evidence="1" id="KW-1133">Transmembrane helix</keyword>
<dbReference type="Proteomes" id="UP000054302">
    <property type="component" value="Unassembled WGS sequence"/>
</dbReference>